<evidence type="ECO:0000313" key="5">
    <source>
        <dbReference type="Proteomes" id="UP001168821"/>
    </source>
</evidence>
<dbReference type="PROSITE" id="PS50240">
    <property type="entry name" value="TRYPSIN_DOM"/>
    <property type="match status" value="1"/>
</dbReference>
<dbReference type="SMART" id="SM00020">
    <property type="entry name" value="Tryp_SPc"/>
    <property type="match status" value="1"/>
</dbReference>
<dbReference type="InterPro" id="IPR043504">
    <property type="entry name" value="Peptidase_S1_PA_chymotrypsin"/>
</dbReference>
<dbReference type="SUPFAM" id="SSF50494">
    <property type="entry name" value="Trypsin-like serine proteases"/>
    <property type="match status" value="1"/>
</dbReference>
<keyword evidence="2" id="KW-0732">Signal</keyword>
<dbReference type="Pfam" id="PF00089">
    <property type="entry name" value="Trypsin"/>
    <property type="match status" value="1"/>
</dbReference>
<keyword evidence="5" id="KW-1185">Reference proteome</keyword>
<dbReference type="GO" id="GO:0006508">
    <property type="term" value="P:proteolysis"/>
    <property type="evidence" value="ECO:0007669"/>
    <property type="project" value="InterPro"/>
</dbReference>
<dbReference type="CDD" id="cd00190">
    <property type="entry name" value="Tryp_SPc"/>
    <property type="match status" value="1"/>
</dbReference>
<protein>
    <recommendedName>
        <fullName evidence="3">Peptidase S1 domain-containing protein</fullName>
    </recommendedName>
</protein>
<dbReference type="EMBL" id="JALNTZ010000004">
    <property type="protein sequence ID" value="KAJ3656440.1"/>
    <property type="molecule type" value="Genomic_DNA"/>
</dbReference>
<evidence type="ECO:0000256" key="1">
    <source>
        <dbReference type="ARBA" id="ARBA00023157"/>
    </source>
</evidence>
<feature type="chain" id="PRO_5041259249" description="Peptidase S1 domain-containing protein" evidence="2">
    <location>
        <begin position="22"/>
        <end position="261"/>
    </location>
</feature>
<dbReference type="FunFam" id="2.40.10.10:FF:000068">
    <property type="entry name" value="transmembrane protease serine 2"/>
    <property type="match status" value="1"/>
</dbReference>
<dbReference type="AlphaFoldDB" id="A0AA38II66"/>
<name>A0AA38II66_9CUCU</name>
<feature type="domain" description="Peptidase S1" evidence="3">
    <location>
        <begin position="27"/>
        <end position="257"/>
    </location>
</feature>
<dbReference type="InterPro" id="IPR001254">
    <property type="entry name" value="Trypsin_dom"/>
</dbReference>
<dbReference type="InterPro" id="IPR051333">
    <property type="entry name" value="CLIP_Serine_Protease"/>
</dbReference>
<proteinExistence type="predicted"/>
<dbReference type="Gene3D" id="2.40.10.10">
    <property type="entry name" value="Trypsin-like serine proteases"/>
    <property type="match status" value="1"/>
</dbReference>
<dbReference type="InterPro" id="IPR009003">
    <property type="entry name" value="Peptidase_S1_PA"/>
</dbReference>
<dbReference type="GO" id="GO:0004252">
    <property type="term" value="F:serine-type endopeptidase activity"/>
    <property type="evidence" value="ECO:0007669"/>
    <property type="project" value="InterPro"/>
</dbReference>
<evidence type="ECO:0000259" key="3">
    <source>
        <dbReference type="PROSITE" id="PS50240"/>
    </source>
</evidence>
<dbReference type="PRINTS" id="PR00722">
    <property type="entry name" value="CHYMOTRYPSIN"/>
</dbReference>
<dbReference type="InterPro" id="IPR001314">
    <property type="entry name" value="Peptidase_S1A"/>
</dbReference>
<accession>A0AA38II66</accession>
<organism evidence="4 5">
    <name type="scientific">Zophobas morio</name>
    <dbReference type="NCBI Taxonomy" id="2755281"/>
    <lineage>
        <taxon>Eukaryota</taxon>
        <taxon>Metazoa</taxon>
        <taxon>Ecdysozoa</taxon>
        <taxon>Arthropoda</taxon>
        <taxon>Hexapoda</taxon>
        <taxon>Insecta</taxon>
        <taxon>Pterygota</taxon>
        <taxon>Neoptera</taxon>
        <taxon>Endopterygota</taxon>
        <taxon>Coleoptera</taxon>
        <taxon>Polyphaga</taxon>
        <taxon>Cucujiformia</taxon>
        <taxon>Tenebrionidae</taxon>
        <taxon>Zophobas</taxon>
    </lineage>
</organism>
<comment type="caution">
    <text evidence="4">The sequence shown here is derived from an EMBL/GenBank/DDBJ whole genome shotgun (WGS) entry which is preliminary data.</text>
</comment>
<evidence type="ECO:0000313" key="4">
    <source>
        <dbReference type="EMBL" id="KAJ3656440.1"/>
    </source>
</evidence>
<dbReference type="PANTHER" id="PTHR24260">
    <property type="match status" value="1"/>
</dbReference>
<dbReference type="PANTHER" id="PTHR24260:SF136">
    <property type="entry name" value="GH08193P-RELATED"/>
    <property type="match status" value="1"/>
</dbReference>
<evidence type="ECO:0000256" key="2">
    <source>
        <dbReference type="SAM" id="SignalP"/>
    </source>
</evidence>
<reference evidence="4" key="1">
    <citation type="journal article" date="2023" name="G3 (Bethesda)">
        <title>Whole genome assemblies of Zophobas morio and Tenebrio molitor.</title>
        <authorList>
            <person name="Kaur S."/>
            <person name="Stinson S.A."/>
            <person name="diCenzo G.C."/>
        </authorList>
    </citation>
    <scope>NUCLEOTIDE SEQUENCE</scope>
    <source>
        <strain evidence="4">QUZm001</strain>
    </source>
</reference>
<feature type="signal peptide" evidence="2">
    <location>
        <begin position="1"/>
        <end position="21"/>
    </location>
</feature>
<dbReference type="Proteomes" id="UP001168821">
    <property type="component" value="Unassembled WGS sequence"/>
</dbReference>
<keyword evidence="1" id="KW-1015">Disulfide bond</keyword>
<sequence length="261" mass="28622">MKHFMFTVSFFITALCLYAYGKPSSRIIGGEVARTGQFRFAAAIHVQTSDSRFFCGGALTGNQWIITSGYCVHNAELFTIQLGSNTLEGDDPNRETVATSTYYLHPDFNPDTLDNDIAVIELRLPVMLNGYIQPIFVSTLNYLNNTDAISLGFGQISDGDPELSNELRYIDTTTLSNQECRLYYGSQITDSMICAAGNYNEGTCIGDTGGPLIITGGRNSLLIGVASFISGNGCESTDPSGYTRIYQYADWIHNITGRYGY</sequence>
<gene>
    <name evidence="4" type="ORF">Zmor_015517</name>
</gene>